<dbReference type="SUPFAM" id="SSF54427">
    <property type="entry name" value="NTF2-like"/>
    <property type="match status" value="1"/>
</dbReference>
<gene>
    <name evidence="2" type="ORF">GU927_003125</name>
</gene>
<organism evidence="2 3">
    <name type="scientific">Paragemmobacter amnigenus</name>
    <dbReference type="NCBI Taxonomy" id="2852097"/>
    <lineage>
        <taxon>Bacteria</taxon>
        <taxon>Pseudomonadati</taxon>
        <taxon>Pseudomonadota</taxon>
        <taxon>Alphaproteobacteria</taxon>
        <taxon>Rhodobacterales</taxon>
        <taxon>Paracoccaceae</taxon>
        <taxon>Paragemmobacter</taxon>
    </lineage>
</organism>
<dbReference type="Pfam" id="PF14534">
    <property type="entry name" value="DUF4440"/>
    <property type="match status" value="1"/>
</dbReference>
<accession>A0ABS6IZ91</accession>
<sequence length="127" mass="13009">MTPEDFPRAFASAFSTQDAAAIAALLDSGADLVTPTGQHAEGREAVTAALAAEFAGVFRAARLVKGKLKLRPLGAQSALLAQRYVVTGAQDAGGAELPRCSLLLTATLAATPQGWQALSAQLSMLAE</sequence>
<name>A0ABS6IZ91_9RHOB</name>
<evidence type="ECO:0000313" key="3">
    <source>
        <dbReference type="Proteomes" id="UP000731907"/>
    </source>
</evidence>
<feature type="domain" description="DUF4440" evidence="1">
    <location>
        <begin position="8"/>
        <end position="116"/>
    </location>
</feature>
<evidence type="ECO:0000259" key="1">
    <source>
        <dbReference type="Pfam" id="PF14534"/>
    </source>
</evidence>
<dbReference type="InterPro" id="IPR032710">
    <property type="entry name" value="NTF2-like_dom_sf"/>
</dbReference>
<keyword evidence="3" id="KW-1185">Reference proteome</keyword>
<comment type="caution">
    <text evidence="2">The sequence shown here is derived from an EMBL/GenBank/DDBJ whole genome shotgun (WGS) entry which is preliminary data.</text>
</comment>
<dbReference type="InterPro" id="IPR027843">
    <property type="entry name" value="DUF4440"/>
</dbReference>
<dbReference type="EMBL" id="JAAATX020000002">
    <property type="protein sequence ID" value="MBU9696833.1"/>
    <property type="molecule type" value="Genomic_DNA"/>
</dbReference>
<dbReference type="RefSeq" id="WP_161760899.1">
    <property type="nucleotide sequence ID" value="NZ_JAAATX020000002.1"/>
</dbReference>
<reference evidence="2 3" key="1">
    <citation type="submission" date="2021-06" db="EMBL/GenBank/DDBJ databases">
        <title>Rhodobacteraceae bacterium strain HSP-20.</title>
        <authorList>
            <person name="Chen W.-M."/>
        </authorList>
    </citation>
    <scope>NUCLEOTIDE SEQUENCE [LARGE SCALE GENOMIC DNA]</scope>
    <source>
        <strain evidence="2 3">HSP-20</strain>
    </source>
</reference>
<dbReference type="Gene3D" id="3.10.450.50">
    <property type="match status" value="1"/>
</dbReference>
<protein>
    <submittedName>
        <fullName evidence="2">DUF4440 domain-containing protein</fullName>
    </submittedName>
</protein>
<proteinExistence type="predicted"/>
<dbReference type="Proteomes" id="UP000731907">
    <property type="component" value="Unassembled WGS sequence"/>
</dbReference>
<evidence type="ECO:0000313" key="2">
    <source>
        <dbReference type="EMBL" id="MBU9696833.1"/>
    </source>
</evidence>